<proteinExistence type="evidence at transcript level"/>
<dbReference type="AlphaFoldDB" id="G3C9S5"/>
<organism evidence="1">
    <name type="scientific">Hyaloperonospora arabidopsidis (strain Emoy2)</name>
    <name type="common">Downy mildew agent</name>
    <name type="synonym">Peronospora arabidopsidis</name>
    <dbReference type="NCBI Taxonomy" id="559515"/>
    <lineage>
        <taxon>Eukaryota</taxon>
        <taxon>Sar</taxon>
        <taxon>Stramenopiles</taxon>
        <taxon>Oomycota</taxon>
        <taxon>Peronosporomycetes</taxon>
        <taxon>Peronosporales</taxon>
        <taxon>Peronosporaceae</taxon>
        <taxon>Hyaloperonospora</taxon>
    </lineage>
</organism>
<accession>G3C9S5</accession>
<dbReference type="EMBL" id="HE574773">
    <property type="protein sequence ID" value="CCC55851.1"/>
    <property type="molecule type" value="mRNA"/>
</dbReference>
<name>G3C9S5_HYAAE</name>
<protein>
    <submittedName>
        <fullName evidence="1">RxLR effector candidate</fullName>
    </submittedName>
</protein>
<sequence>APAAETTTEVTVPDVDTATQPQVDANRMLRVSGVPSQPPSGFKGFLIGIVTRIWKAIEWLKLKRTSTPNNPYEIGTMQKLINYWEGKWSHLLSRSIA</sequence>
<reference evidence="1" key="1">
    <citation type="journal article" date="2011" name="PLoS Pathog.">
        <title>Multiple candidate effectors from the oomycete pathogen Hyaloperonospora arabidopsidis suppress host plant immunity.</title>
        <authorList>
            <person name="Fabro G."/>
            <person name="Steinbrenner J."/>
            <person name="Coates M."/>
            <person name="Ishaque N."/>
            <person name="Baxter L."/>
            <person name="Studholme D.J."/>
            <person name="Koerner E."/>
            <person name="Allen R."/>
            <person name="Piquerez S.J.M."/>
            <person name="Rougon-Cardoso A."/>
            <person name="Greenshields D."/>
            <person name="Lei R."/>
            <person name="Badel J.L."/>
            <person name="Caillaud M.C."/>
            <person name="Van den Ackerveken G."/>
            <person name="Parker J.E."/>
            <person name="Beynon J."/>
            <person name="Jones J.D.G."/>
        </authorList>
    </citation>
    <scope>NUCLEOTIDE SEQUENCE</scope>
    <source>
        <strain evidence="1">Emoy2</strain>
        <tissue evidence="1">Conidiospore</tissue>
    </source>
</reference>
<evidence type="ECO:0000313" key="1">
    <source>
        <dbReference type="EMBL" id="CCC55851.1"/>
    </source>
</evidence>
<feature type="non-terminal residue" evidence="1">
    <location>
        <position position="1"/>
    </location>
</feature>
<gene>
    <name evidence="1" type="primary">RxLL62b</name>
</gene>